<evidence type="ECO:0000313" key="22">
    <source>
        <dbReference type="Proteomes" id="UP000052991"/>
    </source>
</evidence>
<evidence type="ECO:0000313" key="19">
    <source>
        <dbReference type="EMBL" id="ARE13385.1"/>
    </source>
</evidence>
<dbReference type="PANTHER" id="PTHR11109">
    <property type="entry name" value="GTP CYCLOHYDROLASE I"/>
    <property type="match status" value="1"/>
</dbReference>
<dbReference type="PANTHER" id="PTHR11109:SF7">
    <property type="entry name" value="GTP CYCLOHYDROLASE 1"/>
    <property type="match status" value="1"/>
</dbReference>
<dbReference type="InterPro" id="IPR000550">
    <property type="entry name" value="Hppk"/>
</dbReference>
<evidence type="ECO:0000313" key="23">
    <source>
        <dbReference type="Proteomes" id="UP000053719"/>
    </source>
</evidence>
<dbReference type="GO" id="GO:0016301">
    <property type="term" value="F:kinase activity"/>
    <property type="evidence" value="ECO:0007669"/>
    <property type="project" value="UniProtKB-KW"/>
</dbReference>
<dbReference type="InterPro" id="IPR035907">
    <property type="entry name" value="Hppk_sf"/>
</dbReference>
<dbReference type="Pfam" id="PF01288">
    <property type="entry name" value="HPPK"/>
    <property type="match status" value="1"/>
</dbReference>
<reference evidence="19 24" key="2">
    <citation type="journal article" date="2017" name="BMC Genomics">
        <title>Comparative and functional genomics of the Lactococcus lactis taxon; insights into evolution and niche adaptation.</title>
        <authorList>
            <person name="Kelleher P."/>
            <person name="Bottacini F."/>
            <person name="Mahony J."/>
            <person name="Kilcawley K.N."/>
            <person name="van Sinderen D."/>
        </authorList>
    </citation>
    <scope>NUCLEOTIDE SEQUENCE [LARGE SCALE GENOMIC DNA]</scope>
    <source>
        <strain evidence="19 24">UC11</strain>
    </source>
</reference>
<keyword evidence="17" id="KW-0479">Metal-binding</keyword>
<evidence type="ECO:0000256" key="14">
    <source>
        <dbReference type="ARBA" id="ARBA00061035"/>
    </source>
</evidence>
<keyword evidence="5 17" id="KW-0554">One-carbon metabolism</keyword>
<dbReference type="GO" id="GO:0046654">
    <property type="term" value="P:tetrahydrofolate biosynthetic process"/>
    <property type="evidence" value="ECO:0007669"/>
    <property type="project" value="UniProtKB-UniRule"/>
</dbReference>
<dbReference type="GO" id="GO:0005524">
    <property type="term" value="F:ATP binding"/>
    <property type="evidence" value="ECO:0007669"/>
    <property type="project" value="UniProtKB-KW"/>
</dbReference>
<dbReference type="Proteomes" id="UP000192067">
    <property type="component" value="Chromosome"/>
</dbReference>
<dbReference type="Proteomes" id="UP000052991">
    <property type="component" value="Unassembled WGS sequence"/>
</dbReference>
<dbReference type="Gene3D" id="3.30.70.560">
    <property type="entry name" value="7,8-Dihydro-6-hydroxymethylpterin-pyrophosphokinase HPPK"/>
    <property type="match status" value="1"/>
</dbReference>
<keyword evidence="12 17" id="KW-0342">GTP-binding</keyword>
<evidence type="ECO:0000259" key="18">
    <source>
        <dbReference type="PROSITE" id="PS00794"/>
    </source>
</evidence>
<dbReference type="CDD" id="cd00483">
    <property type="entry name" value="HPPK"/>
    <property type="match status" value="1"/>
</dbReference>
<accession>A0A0A7T1J9</accession>
<feature type="domain" description="7,8-dihydro-6-hydroxymethylpterin-pyrophosphokinase" evidence="18">
    <location>
        <begin position="88"/>
        <end position="99"/>
    </location>
</feature>
<keyword evidence="6" id="KW-0808">Transferase</keyword>
<protein>
    <recommendedName>
        <fullName evidence="17">GTP cyclohydrolase 1</fullName>
        <ecNumber evidence="17">3.5.4.16</ecNumber>
    </recommendedName>
    <alternativeName>
        <fullName evidence="17">GTP cyclohydrolase I</fullName>
        <shortName evidence="17">GTP-CH-I</shortName>
    </alternativeName>
</protein>
<proteinExistence type="inferred from homology"/>
<comment type="subunit">
    <text evidence="16">Homomer.</text>
</comment>
<reference evidence="21" key="3">
    <citation type="journal article" date="2017" name="Genome Announc.">
        <title>Draft Genome Sequences of 24 Lactococcus lactis Strains.</title>
        <authorList>
            <person name="Backus L."/>
            <person name="Wels M."/>
            <person name="Boekhorst J."/>
            <person name="Dijkstra A.R."/>
            <person name="Beerthuyzen M."/>
            <person name="Kelly W.J."/>
            <person name="Siezen R.J."/>
            <person name="van Hijum S.A."/>
            <person name="Bachmann H."/>
        </authorList>
    </citation>
    <scope>NUCLEOTIDE SEQUENCE</scope>
    <source>
        <strain evidence="20">M20</strain>
        <strain evidence="21">N42</strain>
    </source>
</reference>
<dbReference type="InterPro" id="IPR043134">
    <property type="entry name" value="GTP-CH-I_N"/>
</dbReference>
<keyword evidence="8 21" id="KW-0418">Kinase</keyword>
<sequence>MQTTYLSMGSNIGDRQYYLHEAIRLLGKHPKIMIEKVSNFYESTPVGGVKQDDFTNLALKVATLLEPLELLSFIHEVELSLNRERKIHWGPRTIDIDIIFYGDLEMQEENLVIPHKEAFNRLFVLKPIFELIDKDFKYYASIEKAIAELSVSEQELHVIKEEKTPRNRIEDAVKEILFAVGENPNREGLLETPARVAKMYEEILSSQRLSKFNEYKLFEIDSSKTDSIVLIKDIPFYSMCEHHMLPFFGKAHVAYIPADGKIIGLSKIPRLVDYVSRKLSVQENITHDIGDILTDILNPKGVAVLVEGRHMCVEMRGVKKVNSITKTSYFLGEFKENNEKRMEFLESLL</sequence>
<dbReference type="SUPFAM" id="SSF55620">
    <property type="entry name" value="Tetrahydrobiopterin biosynthesis enzymes-like"/>
    <property type="match status" value="1"/>
</dbReference>
<dbReference type="HAMAP" id="MF_00223">
    <property type="entry name" value="FolE"/>
    <property type="match status" value="1"/>
</dbReference>
<comment type="catalytic activity">
    <reaction evidence="2 17">
        <text>GTP + H2O = 7,8-dihydroneopterin 3'-triphosphate + formate + H(+)</text>
        <dbReference type="Rhea" id="RHEA:17473"/>
        <dbReference type="ChEBI" id="CHEBI:15377"/>
        <dbReference type="ChEBI" id="CHEBI:15378"/>
        <dbReference type="ChEBI" id="CHEBI:15740"/>
        <dbReference type="ChEBI" id="CHEBI:37565"/>
        <dbReference type="ChEBI" id="CHEBI:58462"/>
        <dbReference type="EC" id="3.5.4.16"/>
    </reaction>
</comment>
<dbReference type="RefSeq" id="WP_039115398.1">
    <property type="nucleotide sequence ID" value="NZ_CAKMAO010000001.1"/>
</dbReference>
<dbReference type="InterPro" id="IPR001474">
    <property type="entry name" value="GTP_CycHdrlase_I"/>
</dbReference>
<dbReference type="PROSITE" id="PS00794">
    <property type="entry name" value="HPPK"/>
    <property type="match status" value="1"/>
</dbReference>
<evidence type="ECO:0000256" key="6">
    <source>
        <dbReference type="ARBA" id="ARBA00022679"/>
    </source>
</evidence>
<evidence type="ECO:0000256" key="11">
    <source>
        <dbReference type="ARBA" id="ARBA00022909"/>
    </source>
</evidence>
<evidence type="ECO:0000256" key="9">
    <source>
        <dbReference type="ARBA" id="ARBA00022801"/>
    </source>
</evidence>
<keyword evidence="13" id="KW-0511">Multifunctional enzyme</keyword>
<dbReference type="GO" id="GO:0005737">
    <property type="term" value="C:cytoplasm"/>
    <property type="evidence" value="ECO:0007669"/>
    <property type="project" value="TreeGrafter"/>
</dbReference>
<keyword evidence="10" id="KW-0067">ATP-binding</keyword>
<dbReference type="PROSITE" id="PS00859">
    <property type="entry name" value="GTP_CYCLOHYDROL_1_1"/>
    <property type="match status" value="1"/>
</dbReference>
<dbReference type="Gene3D" id="1.10.286.10">
    <property type="match status" value="1"/>
</dbReference>
<dbReference type="Gene3D" id="3.30.1130.10">
    <property type="match status" value="1"/>
</dbReference>
<dbReference type="EMBL" id="LKLU01000010">
    <property type="protein sequence ID" value="KSU22983.1"/>
    <property type="molecule type" value="Genomic_DNA"/>
</dbReference>
<evidence type="ECO:0000256" key="4">
    <source>
        <dbReference type="ARBA" id="ARBA00005080"/>
    </source>
</evidence>
<dbReference type="NCBIfam" id="TIGR01498">
    <property type="entry name" value="folK"/>
    <property type="match status" value="1"/>
</dbReference>
<evidence type="ECO:0000313" key="21">
    <source>
        <dbReference type="EMBL" id="KSU27606.1"/>
    </source>
</evidence>
<dbReference type="AlphaFoldDB" id="A0A0A7T1J9"/>
<comment type="pathway">
    <text evidence="3">Cofactor biosynthesis; tetrahydrofolate biosynthesis; 2-amino-4-hydroxy-6-hydroxymethyl-7,8-dihydropteridine diphosphate from 7,8-dihydroneopterin triphosphate: step 4/4.</text>
</comment>
<organism evidence="21 22">
    <name type="scientific">Lactococcus lactis subsp. lactis</name>
    <name type="common">Streptococcus lactis</name>
    <dbReference type="NCBI Taxonomy" id="1360"/>
    <lineage>
        <taxon>Bacteria</taxon>
        <taxon>Bacillati</taxon>
        <taxon>Bacillota</taxon>
        <taxon>Bacilli</taxon>
        <taxon>Lactobacillales</taxon>
        <taxon>Streptococcaceae</taxon>
        <taxon>Lactococcus</taxon>
    </lineage>
</organism>
<evidence type="ECO:0000256" key="1">
    <source>
        <dbReference type="ARBA" id="ARBA00000198"/>
    </source>
</evidence>
<dbReference type="EMBL" id="LKLW01000071">
    <property type="protein sequence ID" value="KSU27606.1"/>
    <property type="molecule type" value="Genomic_DNA"/>
</dbReference>
<dbReference type="InterPro" id="IPR018234">
    <property type="entry name" value="GTP_CycHdrlase_I_CS"/>
</dbReference>
<name>A0A0A7T1J9_LACLL</name>
<evidence type="ECO:0000256" key="16">
    <source>
        <dbReference type="ARBA" id="ARBA00065796"/>
    </source>
</evidence>
<dbReference type="GO" id="GO:0006730">
    <property type="term" value="P:one-carbon metabolic process"/>
    <property type="evidence" value="ECO:0007669"/>
    <property type="project" value="UniProtKB-UniRule"/>
</dbReference>
<feature type="binding site" evidence="17">
    <location>
        <position position="240"/>
    </location>
    <ligand>
        <name>Zn(2+)</name>
        <dbReference type="ChEBI" id="CHEBI:29105"/>
    </ligand>
</feature>
<evidence type="ECO:0000256" key="5">
    <source>
        <dbReference type="ARBA" id="ARBA00022563"/>
    </source>
</evidence>
<feature type="binding site" evidence="17">
    <location>
        <position position="312"/>
    </location>
    <ligand>
        <name>Zn(2+)</name>
        <dbReference type="ChEBI" id="CHEBI:29105"/>
    </ligand>
</feature>
<comment type="similarity">
    <text evidence="15">In the N-terminal section; belongs to the HPPK family.</text>
</comment>
<comment type="similarity">
    <text evidence="17">Belongs to the GTP cyclohydrolase I family.</text>
</comment>
<evidence type="ECO:0000256" key="7">
    <source>
        <dbReference type="ARBA" id="ARBA00022741"/>
    </source>
</evidence>
<reference evidence="22 23" key="1">
    <citation type="submission" date="2015-10" db="EMBL/GenBank/DDBJ databases">
        <title>Draft Genome Sequences of 11 Lactococcus lactis subspecies cremoris strains.</title>
        <authorList>
            <person name="Wels M."/>
            <person name="Backus L."/>
            <person name="Boekhorst J."/>
            <person name="Dijkstra A."/>
            <person name="Beerthuizen M."/>
            <person name="Kelly W."/>
            <person name="Siezen R."/>
            <person name="Bachmann H."/>
            <person name="Van Hijum S."/>
        </authorList>
    </citation>
    <scope>NUCLEOTIDE SEQUENCE [LARGE SCALE GENOMIC DNA]</scope>
    <source>
        <strain evidence="23">M20</strain>
        <strain evidence="22">N42</strain>
    </source>
</reference>
<evidence type="ECO:0000313" key="20">
    <source>
        <dbReference type="EMBL" id="KSU22983.1"/>
    </source>
</evidence>
<dbReference type="UniPathway" id="UPA00848">
    <property type="reaction ID" value="UER00151"/>
</dbReference>
<evidence type="ECO:0000256" key="17">
    <source>
        <dbReference type="HAMAP-Rule" id="MF_00223"/>
    </source>
</evidence>
<dbReference type="InterPro" id="IPR020602">
    <property type="entry name" value="GTP_CycHdrlase_I_dom"/>
</dbReference>
<evidence type="ECO:0000256" key="3">
    <source>
        <dbReference type="ARBA" id="ARBA00005051"/>
    </source>
</evidence>
<dbReference type="EMBL" id="CP015904">
    <property type="protein sequence ID" value="ARE13385.1"/>
    <property type="molecule type" value="Genomic_DNA"/>
</dbReference>
<keyword evidence="11" id="KW-0289">Folate biosynthesis</keyword>
<dbReference type="GO" id="GO:0003848">
    <property type="term" value="F:2-amino-4-hydroxy-6-hydroxymethyldihydropteridine diphosphokinase activity"/>
    <property type="evidence" value="ECO:0007669"/>
    <property type="project" value="UniProtKB-EC"/>
</dbReference>
<dbReference type="GO" id="GO:0046656">
    <property type="term" value="P:folic acid biosynthetic process"/>
    <property type="evidence" value="ECO:0007669"/>
    <property type="project" value="UniProtKB-KW"/>
</dbReference>
<dbReference type="GO" id="GO:0003934">
    <property type="term" value="F:GTP cyclohydrolase I activity"/>
    <property type="evidence" value="ECO:0007669"/>
    <property type="project" value="UniProtKB-UniRule"/>
</dbReference>
<keyword evidence="9 17" id="KW-0378">Hydrolase</keyword>
<comment type="catalytic activity">
    <reaction evidence="1">
        <text>6-hydroxymethyl-7,8-dihydropterin + ATP = (7,8-dihydropterin-6-yl)methyl diphosphate + AMP + H(+)</text>
        <dbReference type="Rhea" id="RHEA:11412"/>
        <dbReference type="ChEBI" id="CHEBI:15378"/>
        <dbReference type="ChEBI" id="CHEBI:30616"/>
        <dbReference type="ChEBI" id="CHEBI:44841"/>
        <dbReference type="ChEBI" id="CHEBI:72950"/>
        <dbReference type="ChEBI" id="CHEBI:456215"/>
        <dbReference type="EC" id="2.7.6.3"/>
    </reaction>
</comment>
<dbReference type="GO" id="GO:0008270">
    <property type="term" value="F:zinc ion binding"/>
    <property type="evidence" value="ECO:0007669"/>
    <property type="project" value="UniProtKB-UniRule"/>
</dbReference>
<dbReference type="GO" id="GO:0005525">
    <property type="term" value="F:GTP binding"/>
    <property type="evidence" value="ECO:0007669"/>
    <property type="project" value="UniProtKB-KW"/>
</dbReference>
<evidence type="ECO:0000256" key="12">
    <source>
        <dbReference type="ARBA" id="ARBA00023134"/>
    </source>
</evidence>
<dbReference type="InterPro" id="IPR043133">
    <property type="entry name" value="GTP-CH-I_C/QueF"/>
</dbReference>
<evidence type="ECO:0000256" key="8">
    <source>
        <dbReference type="ARBA" id="ARBA00022777"/>
    </source>
</evidence>
<dbReference type="FunFam" id="3.30.1130.10:FF:000001">
    <property type="entry name" value="GTP cyclohydrolase 1"/>
    <property type="match status" value="1"/>
</dbReference>
<comment type="pathway">
    <text evidence="4 17">Cofactor biosynthesis; 7,8-dihydroneopterin triphosphate biosynthesis; 7,8-dihydroneopterin triphosphate from GTP: step 1/1.</text>
</comment>
<dbReference type="NCBIfam" id="TIGR00063">
    <property type="entry name" value="folE"/>
    <property type="match status" value="1"/>
</dbReference>
<evidence type="ECO:0000256" key="2">
    <source>
        <dbReference type="ARBA" id="ARBA00001052"/>
    </source>
</evidence>
<dbReference type="EC" id="3.5.4.16" evidence="17"/>
<gene>
    <name evidence="17" type="primary">folE</name>
    <name evidence="19" type="ORF">LLUC11_1052</name>
    <name evidence="20" type="ORF">M20_0397</name>
    <name evidence="21" type="ORF">N42_1185</name>
</gene>
<dbReference type="NCBIfam" id="NF006825">
    <property type="entry name" value="PRK09347.1-2"/>
    <property type="match status" value="1"/>
</dbReference>
<dbReference type="FunFam" id="1.10.286.10:FF:000001">
    <property type="entry name" value="GTP cyclohydrolase 1"/>
    <property type="match status" value="1"/>
</dbReference>
<evidence type="ECO:0000256" key="13">
    <source>
        <dbReference type="ARBA" id="ARBA00023268"/>
    </source>
</evidence>
<feature type="binding site" evidence="17">
    <location>
        <position position="243"/>
    </location>
    <ligand>
        <name>Zn(2+)</name>
        <dbReference type="ChEBI" id="CHEBI:29105"/>
    </ligand>
</feature>
<dbReference type="UniPathway" id="UPA00077">
    <property type="reaction ID" value="UER00155"/>
</dbReference>
<dbReference type="NCBIfam" id="NF006826">
    <property type="entry name" value="PRK09347.1-3"/>
    <property type="match status" value="1"/>
</dbReference>
<comment type="subunit">
    <text evidence="17">Homopolymer.</text>
</comment>
<evidence type="ECO:0000256" key="10">
    <source>
        <dbReference type="ARBA" id="ARBA00022840"/>
    </source>
</evidence>
<evidence type="ECO:0000313" key="24">
    <source>
        <dbReference type="Proteomes" id="UP000192067"/>
    </source>
</evidence>
<comment type="similarity">
    <text evidence="14">In the C-terminal section; belongs to the GTP cyclohydrolase I family.</text>
</comment>
<dbReference type="GO" id="GO:0006729">
    <property type="term" value="P:tetrahydrobiopterin biosynthetic process"/>
    <property type="evidence" value="ECO:0007669"/>
    <property type="project" value="TreeGrafter"/>
</dbReference>
<dbReference type="Proteomes" id="UP000053719">
    <property type="component" value="Unassembled WGS sequence"/>
</dbReference>
<dbReference type="PATRIC" id="fig|1360.102.peg.289"/>
<dbReference type="SUPFAM" id="SSF55083">
    <property type="entry name" value="6-hydroxymethyl-7,8-dihydropterin pyrophosphokinase, HPPK"/>
    <property type="match status" value="1"/>
</dbReference>
<keyword evidence="7 17" id="KW-0547">Nucleotide-binding</keyword>
<keyword evidence="17" id="KW-0862">Zinc</keyword>
<dbReference type="Pfam" id="PF01227">
    <property type="entry name" value="GTP_cyclohydroI"/>
    <property type="match status" value="1"/>
</dbReference>
<evidence type="ECO:0000256" key="15">
    <source>
        <dbReference type="ARBA" id="ARBA00061359"/>
    </source>
</evidence>